<dbReference type="VEuPathDB" id="FungiDB:AMAG_12312"/>
<dbReference type="STRING" id="578462.A0A0L0SXK6"/>
<keyword evidence="5" id="KW-1185">Reference proteome</keyword>
<dbReference type="InterPro" id="IPR006671">
    <property type="entry name" value="Cyclin_N"/>
</dbReference>
<dbReference type="InterPro" id="IPR013763">
    <property type="entry name" value="Cyclin-like_dom"/>
</dbReference>
<dbReference type="SUPFAM" id="SSF47954">
    <property type="entry name" value="Cyclin-like"/>
    <property type="match status" value="1"/>
</dbReference>
<dbReference type="Gene3D" id="1.10.472.10">
    <property type="entry name" value="Cyclin-like"/>
    <property type="match status" value="2"/>
</dbReference>
<dbReference type="Pfam" id="PF02984">
    <property type="entry name" value="Cyclin_C"/>
    <property type="match status" value="1"/>
</dbReference>
<proteinExistence type="inferred from homology"/>
<evidence type="ECO:0000256" key="2">
    <source>
        <dbReference type="RuleBase" id="RU000383"/>
    </source>
</evidence>
<dbReference type="SMART" id="SM00385">
    <property type="entry name" value="CYCLIN"/>
    <property type="match status" value="1"/>
</dbReference>
<dbReference type="AlphaFoldDB" id="A0A0L0SXK6"/>
<reference evidence="5" key="2">
    <citation type="submission" date="2009-11" db="EMBL/GenBank/DDBJ databases">
        <title>The Genome Sequence of Allomyces macrogynus strain ATCC 38327.</title>
        <authorList>
            <consortium name="The Broad Institute Genome Sequencing Platform"/>
            <person name="Russ C."/>
            <person name="Cuomo C."/>
            <person name="Shea T."/>
            <person name="Young S.K."/>
            <person name="Zeng Q."/>
            <person name="Koehrsen M."/>
            <person name="Haas B."/>
            <person name="Borodovsky M."/>
            <person name="Guigo R."/>
            <person name="Alvarado L."/>
            <person name="Berlin A."/>
            <person name="Borenstein D."/>
            <person name="Chen Z."/>
            <person name="Engels R."/>
            <person name="Freedman E."/>
            <person name="Gellesch M."/>
            <person name="Goldberg J."/>
            <person name="Griggs A."/>
            <person name="Gujja S."/>
            <person name="Heiman D."/>
            <person name="Hepburn T."/>
            <person name="Howarth C."/>
            <person name="Jen D."/>
            <person name="Larson L."/>
            <person name="Lewis B."/>
            <person name="Mehta T."/>
            <person name="Park D."/>
            <person name="Pearson M."/>
            <person name="Roberts A."/>
            <person name="Saif S."/>
            <person name="Shenoy N."/>
            <person name="Sisk P."/>
            <person name="Stolte C."/>
            <person name="Sykes S."/>
            <person name="Walk T."/>
            <person name="White J."/>
            <person name="Yandava C."/>
            <person name="Burger G."/>
            <person name="Gray M.W."/>
            <person name="Holland P.W.H."/>
            <person name="King N."/>
            <person name="Lang F.B.F."/>
            <person name="Roger A.J."/>
            <person name="Ruiz-Trillo I."/>
            <person name="Lander E."/>
            <person name="Nusbaum C."/>
        </authorList>
    </citation>
    <scope>NUCLEOTIDE SEQUENCE [LARGE SCALE GENOMIC DNA]</scope>
    <source>
        <strain evidence="5">ATCC 38327</strain>
    </source>
</reference>
<dbReference type="EMBL" id="GG745352">
    <property type="protein sequence ID" value="KNE67242.1"/>
    <property type="molecule type" value="Genomic_DNA"/>
</dbReference>
<gene>
    <name evidence="4" type="ORF">AMAG_12312</name>
</gene>
<protein>
    <recommendedName>
        <fullName evidence="3">Cyclin-like domain-containing protein</fullName>
    </recommendedName>
</protein>
<feature type="domain" description="Cyclin-like" evidence="3">
    <location>
        <begin position="44"/>
        <end position="129"/>
    </location>
</feature>
<dbReference type="OrthoDB" id="5590282at2759"/>
<evidence type="ECO:0000313" key="5">
    <source>
        <dbReference type="Proteomes" id="UP000054350"/>
    </source>
</evidence>
<reference evidence="4 5" key="1">
    <citation type="submission" date="2009-11" db="EMBL/GenBank/DDBJ databases">
        <title>Annotation of Allomyces macrogynus ATCC 38327.</title>
        <authorList>
            <consortium name="The Broad Institute Genome Sequencing Platform"/>
            <person name="Russ C."/>
            <person name="Cuomo C."/>
            <person name="Burger G."/>
            <person name="Gray M.W."/>
            <person name="Holland P.W.H."/>
            <person name="King N."/>
            <person name="Lang F.B.F."/>
            <person name="Roger A.J."/>
            <person name="Ruiz-Trillo I."/>
            <person name="Young S.K."/>
            <person name="Zeng Q."/>
            <person name="Gargeya S."/>
            <person name="Fitzgerald M."/>
            <person name="Haas B."/>
            <person name="Abouelleil A."/>
            <person name="Alvarado L."/>
            <person name="Arachchi H.M."/>
            <person name="Berlin A."/>
            <person name="Chapman S.B."/>
            <person name="Gearin G."/>
            <person name="Goldberg J."/>
            <person name="Griggs A."/>
            <person name="Gujja S."/>
            <person name="Hansen M."/>
            <person name="Heiman D."/>
            <person name="Howarth C."/>
            <person name="Larimer J."/>
            <person name="Lui A."/>
            <person name="MacDonald P.J.P."/>
            <person name="McCowen C."/>
            <person name="Montmayeur A."/>
            <person name="Murphy C."/>
            <person name="Neiman D."/>
            <person name="Pearson M."/>
            <person name="Priest M."/>
            <person name="Roberts A."/>
            <person name="Saif S."/>
            <person name="Shea T."/>
            <person name="Sisk P."/>
            <person name="Stolte C."/>
            <person name="Sykes S."/>
            <person name="Wortman J."/>
            <person name="Nusbaum C."/>
            <person name="Birren B."/>
        </authorList>
    </citation>
    <scope>NUCLEOTIDE SEQUENCE [LARGE SCALE GENOMIC DNA]</scope>
    <source>
        <strain evidence="4 5">ATCC 38327</strain>
    </source>
</reference>
<dbReference type="InterPro" id="IPR004367">
    <property type="entry name" value="Cyclin_C-dom"/>
</dbReference>
<keyword evidence="1 2" id="KW-0195">Cyclin</keyword>
<accession>A0A0L0SXK6</accession>
<sequence>MPYAAEMLETMRSLEARHYNPLPADEDLWVQPSLTPVHRALLVDLMVGTGHALDVSLDALALTVSCIDRYLARKVVPDEPALELLGLAALLVATKYEEVAPPELHDIAAAAQHLYPPEEILAMECALVPALHFQLHVPTLATFLPHAAASAATTMDPHDADTASRVAVVVRHLALVALADVRLATGFTPSLVAAAVVVVAMELAVGVEEVPWDAVAEAMGYEVEKVREVARVVHNAAGTPHARIDAMLCRALRALGIEEEEMEGLEEGEIEDLEEEEARIAAVEAARAVASELAF</sequence>
<evidence type="ECO:0000256" key="1">
    <source>
        <dbReference type="ARBA" id="ARBA00023127"/>
    </source>
</evidence>
<organism evidence="4 5">
    <name type="scientific">Allomyces macrogynus (strain ATCC 38327)</name>
    <name type="common">Allomyces javanicus var. macrogynus</name>
    <dbReference type="NCBI Taxonomy" id="578462"/>
    <lineage>
        <taxon>Eukaryota</taxon>
        <taxon>Fungi</taxon>
        <taxon>Fungi incertae sedis</taxon>
        <taxon>Blastocladiomycota</taxon>
        <taxon>Blastocladiomycetes</taxon>
        <taxon>Blastocladiales</taxon>
        <taxon>Blastocladiaceae</taxon>
        <taxon>Allomyces</taxon>
    </lineage>
</organism>
<dbReference type="InterPro" id="IPR036915">
    <property type="entry name" value="Cyclin-like_sf"/>
</dbReference>
<dbReference type="Pfam" id="PF00134">
    <property type="entry name" value="Cyclin_N"/>
    <property type="match status" value="1"/>
</dbReference>
<comment type="similarity">
    <text evidence="2">Belongs to the cyclin family.</text>
</comment>
<dbReference type="PANTHER" id="PTHR10177">
    <property type="entry name" value="CYCLINS"/>
    <property type="match status" value="1"/>
</dbReference>
<evidence type="ECO:0000313" key="4">
    <source>
        <dbReference type="EMBL" id="KNE67242.1"/>
    </source>
</evidence>
<dbReference type="Proteomes" id="UP000054350">
    <property type="component" value="Unassembled WGS sequence"/>
</dbReference>
<name>A0A0L0SXK6_ALLM3</name>
<evidence type="ECO:0000259" key="3">
    <source>
        <dbReference type="SMART" id="SM00385"/>
    </source>
</evidence>
<dbReference type="eggNOG" id="KOG0654">
    <property type="taxonomic scope" value="Eukaryota"/>
</dbReference>
<dbReference type="InterPro" id="IPR039361">
    <property type="entry name" value="Cyclin"/>
</dbReference>